<dbReference type="GO" id="GO:0016887">
    <property type="term" value="F:ATP hydrolysis activity"/>
    <property type="evidence" value="ECO:0007669"/>
    <property type="project" value="InterPro"/>
</dbReference>
<dbReference type="PANTHER" id="PTHR45772:SF9">
    <property type="entry name" value="CONSERVED COMPONENT OF ABC TRANSPORTER FOR NATURAL AMINO ACIDS"/>
    <property type="match status" value="1"/>
</dbReference>
<feature type="domain" description="ABC transporter" evidence="8">
    <location>
        <begin position="9"/>
        <end position="255"/>
    </location>
</feature>
<sequence>MTEIHNPILDVQGLEKHFGGITAIGGLDMRVGEGITGLIGPNGAGKTTFFNCVTGALTPDAGHVTFADGDITGKRPSAVAQEGLVRTFQIPRELPEMTVRENLQLAPRGQSGERLTQAWLRGDEFATDEVRVREKATEMAEFLEIDHLLDAKAGTLSGGQRKLLELARVLLTEPDMILLDEPLAGVNPTLEQKILDRIHDLESQGYSFLFIEHDIDVIMETCERVVVMHQGQVLTSGEPADVKSDDRVIEAYLGEEV</sequence>
<dbReference type="PROSITE" id="PS00211">
    <property type="entry name" value="ABC_TRANSPORTER_1"/>
    <property type="match status" value="1"/>
</dbReference>
<dbReference type="Pfam" id="PF00005">
    <property type="entry name" value="ABC_tran"/>
    <property type="match status" value="1"/>
</dbReference>
<evidence type="ECO:0000256" key="5">
    <source>
        <dbReference type="ARBA" id="ARBA00022970"/>
    </source>
</evidence>
<dbReference type="Gene3D" id="3.40.50.300">
    <property type="entry name" value="P-loop containing nucleotide triphosphate hydrolases"/>
    <property type="match status" value="1"/>
</dbReference>
<dbReference type="RefSeq" id="WP_074793431.1">
    <property type="nucleotide sequence ID" value="NZ_FOAD01000003.1"/>
</dbReference>
<dbReference type="InterPro" id="IPR003593">
    <property type="entry name" value="AAA+_ATPase"/>
</dbReference>
<comment type="similarity">
    <text evidence="1">Belongs to the ABC transporter superfamily.</text>
</comment>
<dbReference type="PANTHER" id="PTHR45772">
    <property type="entry name" value="CONSERVED COMPONENT OF ABC TRANSPORTER FOR NATURAL AMINO ACIDS-RELATED"/>
    <property type="match status" value="1"/>
</dbReference>
<name>A0A1H7NSQ9_HALLR</name>
<gene>
    <name evidence="9" type="ORF">SAMN04488691_103411</name>
</gene>
<evidence type="ECO:0000313" key="10">
    <source>
        <dbReference type="Proteomes" id="UP000183894"/>
    </source>
</evidence>
<evidence type="ECO:0000313" key="9">
    <source>
        <dbReference type="EMBL" id="SEL26088.1"/>
    </source>
</evidence>
<dbReference type="AlphaFoldDB" id="A0A1H7NSQ9"/>
<dbReference type="GO" id="GO:0005886">
    <property type="term" value="C:plasma membrane"/>
    <property type="evidence" value="ECO:0007669"/>
    <property type="project" value="TreeGrafter"/>
</dbReference>
<dbReference type="Pfam" id="PF12399">
    <property type="entry name" value="BCA_ABC_TP_C"/>
    <property type="match status" value="1"/>
</dbReference>
<keyword evidence="5" id="KW-0029">Amino-acid transport</keyword>
<dbReference type="SUPFAM" id="SSF52540">
    <property type="entry name" value="P-loop containing nucleoside triphosphate hydrolases"/>
    <property type="match status" value="1"/>
</dbReference>
<dbReference type="Proteomes" id="UP000183894">
    <property type="component" value="Unassembled WGS sequence"/>
</dbReference>
<accession>A0A1H7NSQ9</accession>
<dbReference type="GO" id="GO:0006865">
    <property type="term" value="P:amino acid transport"/>
    <property type="evidence" value="ECO:0007669"/>
    <property type="project" value="UniProtKB-KW"/>
</dbReference>
<evidence type="ECO:0000259" key="8">
    <source>
        <dbReference type="PROSITE" id="PS50893"/>
    </source>
</evidence>
<dbReference type="InterPro" id="IPR017871">
    <property type="entry name" value="ABC_transporter-like_CS"/>
</dbReference>
<organism evidence="9 10">
    <name type="scientific">Haloferax larsenii</name>
    <dbReference type="NCBI Taxonomy" id="302484"/>
    <lineage>
        <taxon>Archaea</taxon>
        <taxon>Methanobacteriati</taxon>
        <taxon>Methanobacteriota</taxon>
        <taxon>Stenosarchaea group</taxon>
        <taxon>Halobacteria</taxon>
        <taxon>Halobacteriales</taxon>
        <taxon>Haloferacaceae</taxon>
        <taxon>Haloferax</taxon>
    </lineage>
</organism>
<evidence type="ECO:0000256" key="3">
    <source>
        <dbReference type="ARBA" id="ARBA00022741"/>
    </source>
</evidence>
<evidence type="ECO:0000256" key="7">
    <source>
        <dbReference type="ARBA" id="ARBA00072811"/>
    </source>
</evidence>
<proteinExistence type="inferred from homology"/>
<dbReference type="PROSITE" id="PS50893">
    <property type="entry name" value="ABC_TRANSPORTER_2"/>
    <property type="match status" value="1"/>
</dbReference>
<dbReference type="EMBL" id="FOAD01000003">
    <property type="protein sequence ID" value="SEL26088.1"/>
    <property type="molecule type" value="Genomic_DNA"/>
</dbReference>
<evidence type="ECO:0000256" key="4">
    <source>
        <dbReference type="ARBA" id="ARBA00022840"/>
    </source>
</evidence>
<keyword evidence="4 9" id="KW-0067">ATP-binding</keyword>
<reference evidence="9 10" key="1">
    <citation type="submission" date="2016-10" db="EMBL/GenBank/DDBJ databases">
        <authorList>
            <person name="de Groot N.N."/>
        </authorList>
    </citation>
    <scope>NUCLEOTIDE SEQUENCE [LARGE SCALE GENOMIC DNA]</scope>
    <source>
        <strain evidence="9 10">CDM_5</strain>
    </source>
</reference>
<keyword evidence="2" id="KW-0813">Transport</keyword>
<protein>
    <recommendedName>
        <fullName evidence="7">Probable branched-chain amino acid transport ATP-binding protein LivG</fullName>
    </recommendedName>
</protein>
<dbReference type="GO" id="GO:0005524">
    <property type="term" value="F:ATP binding"/>
    <property type="evidence" value="ECO:0007669"/>
    <property type="project" value="UniProtKB-KW"/>
</dbReference>
<comment type="function">
    <text evidence="6">Probable component of a branched-chain amino-acid transport system.</text>
</comment>
<dbReference type="InterPro" id="IPR032823">
    <property type="entry name" value="BCA_ABC_TP_C"/>
</dbReference>
<dbReference type="InterPro" id="IPR003439">
    <property type="entry name" value="ABC_transporter-like_ATP-bd"/>
</dbReference>
<keyword evidence="3" id="KW-0547">Nucleotide-binding</keyword>
<dbReference type="CDD" id="cd03219">
    <property type="entry name" value="ABC_Mj1267_LivG_branched"/>
    <property type="match status" value="1"/>
</dbReference>
<dbReference type="InterPro" id="IPR051120">
    <property type="entry name" value="ABC_AA/LPS_Transport"/>
</dbReference>
<dbReference type="OrthoDB" id="44250at2157"/>
<dbReference type="SMART" id="SM00382">
    <property type="entry name" value="AAA"/>
    <property type="match status" value="1"/>
</dbReference>
<evidence type="ECO:0000256" key="2">
    <source>
        <dbReference type="ARBA" id="ARBA00022448"/>
    </source>
</evidence>
<dbReference type="FunFam" id="3.40.50.300:FF:000421">
    <property type="entry name" value="Branched-chain amino acid ABC transporter ATP-binding protein"/>
    <property type="match status" value="1"/>
</dbReference>
<dbReference type="InterPro" id="IPR027417">
    <property type="entry name" value="P-loop_NTPase"/>
</dbReference>
<evidence type="ECO:0000256" key="6">
    <source>
        <dbReference type="ARBA" id="ARBA00056071"/>
    </source>
</evidence>
<evidence type="ECO:0000256" key="1">
    <source>
        <dbReference type="ARBA" id="ARBA00005417"/>
    </source>
</evidence>